<reference evidence="1" key="1">
    <citation type="submission" date="2020-11" db="EMBL/GenBank/DDBJ databases">
        <authorList>
            <person name="Tran Van P."/>
        </authorList>
    </citation>
    <scope>NUCLEOTIDE SEQUENCE</scope>
</reference>
<dbReference type="EMBL" id="OB680742">
    <property type="protein sequence ID" value="CAD7236643.1"/>
    <property type="molecule type" value="Genomic_DNA"/>
</dbReference>
<protein>
    <submittedName>
        <fullName evidence="1">Uncharacterized protein</fullName>
    </submittedName>
</protein>
<dbReference type="InterPro" id="IPR050111">
    <property type="entry name" value="C-type_lectin/snaclec_domain"/>
</dbReference>
<dbReference type="PROSITE" id="PS50041">
    <property type="entry name" value="C_TYPE_LECTIN_2"/>
    <property type="match status" value="1"/>
</dbReference>
<dbReference type="InterPro" id="IPR001304">
    <property type="entry name" value="C-type_lectin-like"/>
</dbReference>
<sequence length="181" mass="20164">TEGGKCLLLSKRLVTGSWAEAQEICRWMNKDGRLAEFHSIEQIQDAKEYLTKDDPHCKSWPSPGPWIGAVELGDSNDFVWYSTNTSVGLGNWVKGQPNSRATGDGVVMACDFGYEWMDKQQNTKLPFLCETTPKATCPSEFTPIGDSCYYFGTSTMPWDTAQEVCRTLAPNGKLVEMETAE</sequence>
<proteinExistence type="predicted"/>
<gene>
    <name evidence="1" type="ORF">CTOB1V02_LOCUS14458</name>
</gene>
<dbReference type="OrthoDB" id="6132182at2759"/>
<feature type="non-terminal residue" evidence="1">
    <location>
        <position position="181"/>
    </location>
</feature>
<name>A0A7R8WWU4_9CRUS</name>
<dbReference type="InterPro" id="IPR016187">
    <property type="entry name" value="CTDL_fold"/>
</dbReference>
<feature type="non-terminal residue" evidence="1">
    <location>
        <position position="1"/>
    </location>
</feature>
<organism evidence="1">
    <name type="scientific">Cyprideis torosa</name>
    <dbReference type="NCBI Taxonomy" id="163714"/>
    <lineage>
        <taxon>Eukaryota</taxon>
        <taxon>Metazoa</taxon>
        <taxon>Ecdysozoa</taxon>
        <taxon>Arthropoda</taxon>
        <taxon>Crustacea</taxon>
        <taxon>Oligostraca</taxon>
        <taxon>Ostracoda</taxon>
        <taxon>Podocopa</taxon>
        <taxon>Podocopida</taxon>
        <taxon>Cytherocopina</taxon>
        <taxon>Cytheroidea</taxon>
        <taxon>Cytherideidae</taxon>
        <taxon>Cyprideis</taxon>
    </lineage>
</organism>
<dbReference type="InterPro" id="IPR016186">
    <property type="entry name" value="C-type_lectin-like/link_sf"/>
</dbReference>
<dbReference type="SMART" id="SM00034">
    <property type="entry name" value="CLECT"/>
    <property type="match status" value="1"/>
</dbReference>
<accession>A0A7R8WWU4</accession>
<dbReference type="PANTHER" id="PTHR22803">
    <property type="entry name" value="MANNOSE, PHOSPHOLIPASE, LECTIN RECEPTOR RELATED"/>
    <property type="match status" value="1"/>
</dbReference>
<dbReference type="Pfam" id="PF00059">
    <property type="entry name" value="Lectin_C"/>
    <property type="match status" value="1"/>
</dbReference>
<dbReference type="Gene3D" id="3.10.100.10">
    <property type="entry name" value="Mannose-Binding Protein A, subunit A"/>
    <property type="match status" value="2"/>
</dbReference>
<dbReference type="CDD" id="cd00037">
    <property type="entry name" value="CLECT"/>
    <property type="match status" value="1"/>
</dbReference>
<dbReference type="AlphaFoldDB" id="A0A7R8WWU4"/>
<evidence type="ECO:0000313" key="1">
    <source>
        <dbReference type="EMBL" id="CAD7236643.1"/>
    </source>
</evidence>
<dbReference type="SUPFAM" id="SSF56436">
    <property type="entry name" value="C-type lectin-like"/>
    <property type="match status" value="2"/>
</dbReference>